<dbReference type="GO" id="GO:0016491">
    <property type="term" value="F:oxidoreductase activity"/>
    <property type="evidence" value="ECO:0007669"/>
    <property type="project" value="UniProtKB-KW"/>
</dbReference>
<reference evidence="6" key="1">
    <citation type="submission" date="2019-06" db="EMBL/GenBank/DDBJ databases">
        <title>Draft genome sequence of the griseofulvin-producing fungus Xylaria cubensis strain G536.</title>
        <authorList>
            <person name="Mead M.E."/>
            <person name="Raja H.A."/>
            <person name="Steenwyk J.L."/>
            <person name="Knowles S.L."/>
            <person name="Oberlies N.H."/>
            <person name="Rokas A."/>
        </authorList>
    </citation>
    <scope>NUCLEOTIDE SEQUENCE [LARGE SCALE GENOMIC DNA]</scope>
    <source>
        <strain evidence="6">G536</strain>
    </source>
</reference>
<dbReference type="InterPro" id="IPR023753">
    <property type="entry name" value="FAD/NAD-binding_dom"/>
</dbReference>
<sequence length="316" mass="34382">MIELKSRSGIPDVIIIGGSHTGLSAALTLYRSLHTCLIFDSGTPRNRMANHVHMVPGFNDRNPNEFREVARNELLATGLVQIVPRLVVSAARLSDEFFEVIDSTGEHWKCRKILLAQGIKEKYPDIEGYAELYGKYIFHCLFCFGFEQRGANRGAVLAQGPLGTVEYATIFANDAKKFAKDVKIYTNGNTTLTAQLTEKSIPGVEIDDRKLKRVYKTPNDKLELIIQFDQGPDDVVGFLANQPEMPIDRTLVDQLGCEVVATGIKVNAPFNSTTAPGVFAAGDCISQQKSILNGLAAGSNAGVGIARELPVADAAI</sequence>
<keyword evidence="3" id="KW-0560">Oxidoreductase</keyword>
<keyword evidence="6" id="KW-1185">Reference proteome</keyword>
<keyword evidence="2" id="KW-0285">Flavoprotein</keyword>
<dbReference type="InterPro" id="IPR050097">
    <property type="entry name" value="Ferredoxin-NADP_redctase_2"/>
</dbReference>
<dbReference type="EMBL" id="VFLP01000050">
    <property type="protein sequence ID" value="TRX90969.1"/>
    <property type="molecule type" value="Genomic_DNA"/>
</dbReference>
<dbReference type="GO" id="GO:0097237">
    <property type="term" value="P:cellular response to toxic substance"/>
    <property type="evidence" value="ECO:0007669"/>
    <property type="project" value="UniProtKB-ARBA"/>
</dbReference>
<dbReference type="Gene3D" id="3.50.50.60">
    <property type="entry name" value="FAD/NAD(P)-binding domain"/>
    <property type="match status" value="2"/>
</dbReference>
<protein>
    <recommendedName>
        <fullName evidence="4">FAD/NAD(P)-binding domain-containing protein</fullName>
    </recommendedName>
</protein>
<dbReference type="PANTHER" id="PTHR48105">
    <property type="entry name" value="THIOREDOXIN REDUCTASE 1-RELATED-RELATED"/>
    <property type="match status" value="1"/>
</dbReference>
<dbReference type="PRINTS" id="PR00368">
    <property type="entry name" value="FADPNR"/>
</dbReference>
<evidence type="ECO:0000259" key="4">
    <source>
        <dbReference type="Pfam" id="PF07992"/>
    </source>
</evidence>
<dbReference type="SUPFAM" id="SSF51905">
    <property type="entry name" value="FAD/NAD(P)-binding domain"/>
    <property type="match status" value="1"/>
</dbReference>
<evidence type="ECO:0000313" key="5">
    <source>
        <dbReference type="EMBL" id="TRX90969.1"/>
    </source>
</evidence>
<dbReference type="Pfam" id="PF07992">
    <property type="entry name" value="Pyr_redox_2"/>
    <property type="match status" value="1"/>
</dbReference>
<proteinExistence type="inferred from homology"/>
<evidence type="ECO:0000256" key="2">
    <source>
        <dbReference type="ARBA" id="ARBA00022630"/>
    </source>
</evidence>
<organism evidence="5 6">
    <name type="scientific">Xylaria flabelliformis</name>
    <dbReference type="NCBI Taxonomy" id="2512241"/>
    <lineage>
        <taxon>Eukaryota</taxon>
        <taxon>Fungi</taxon>
        <taxon>Dikarya</taxon>
        <taxon>Ascomycota</taxon>
        <taxon>Pezizomycotina</taxon>
        <taxon>Sordariomycetes</taxon>
        <taxon>Xylariomycetidae</taxon>
        <taxon>Xylariales</taxon>
        <taxon>Xylariaceae</taxon>
        <taxon>Xylaria</taxon>
    </lineage>
</organism>
<accession>A0A553HSN7</accession>
<name>A0A553HSN7_9PEZI</name>
<comment type="similarity">
    <text evidence="1">Belongs to the class-II pyridine nucleotide-disulfide oxidoreductase family.</text>
</comment>
<dbReference type="PRINTS" id="PR00469">
    <property type="entry name" value="PNDRDTASEII"/>
</dbReference>
<dbReference type="InterPro" id="IPR036188">
    <property type="entry name" value="FAD/NAD-bd_sf"/>
</dbReference>
<evidence type="ECO:0000313" key="6">
    <source>
        <dbReference type="Proteomes" id="UP000319160"/>
    </source>
</evidence>
<feature type="domain" description="FAD/NAD(P)-binding" evidence="4">
    <location>
        <begin position="12"/>
        <end position="291"/>
    </location>
</feature>
<dbReference type="OrthoDB" id="10260355at2759"/>
<evidence type="ECO:0000256" key="3">
    <source>
        <dbReference type="ARBA" id="ARBA00023002"/>
    </source>
</evidence>
<dbReference type="Proteomes" id="UP000319160">
    <property type="component" value="Unassembled WGS sequence"/>
</dbReference>
<dbReference type="STRING" id="2512241.A0A553HSN7"/>
<gene>
    <name evidence="5" type="ORF">FHL15_008174</name>
</gene>
<evidence type="ECO:0000256" key="1">
    <source>
        <dbReference type="ARBA" id="ARBA00009333"/>
    </source>
</evidence>
<comment type="caution">
    <text evidence="5">The sequence shown here is derived from an EMBL/GenBank/DDBJ whole genome shotgun (WGS) entry which is preliminary data.</text>
</comment>
<dbReference type="AlphaFoldDB" id="A0A553HSN7"/>